<accession>A0A7Z2T3Z0</accession>
<keyword evidence="1 2" id="KW-0732">Signal</keyword>
<evidence type="ECO:0000313" key="4">
    <source>
        <dbReference type="Proteomes" id="UP000464262"/>
    </source>
</evidence>
<feature type="signal peptide" evidence="2">
    <location>
        <begin position="1"/>
        <end position="22"/>
    </location>
</feature>
<dbReference type="EMBL" id="CP047475">
    <property type="protein sequence ID" value="QIA63855.1"/>
    <property type="molecule type" value="Genomic_DNA"/>
</dbReference>
<dbReference type="SUPFAM" id="SSF56935">
    <property type="entry name" value="Porins"/>
    <property type="match status" value="1"/>
</dbReference>
<sequence>MTFSRTSLSLLMAGLFSGAAMAAPVEVYIEQELSSNATDESVYKTEAGAVIDTSENGYVYVGFDDQGWLAAGYGHSFALSDGWLLGLYGELGKWEDGEEMLLEAVVDYQLVDNINLFAGYGYNRSGQTPELLSDTAINTNQFIAGTSMAFGQFSLDYTYTHEKRDGSNGFISGPGGGVDFSQDSYRTNEHEVVFSMYIDDWRPYVKYTYFNSGADSAEAISSSPFSSNNLPLYVPVDSDHIWTVGLAYQF</sequence>
<dbReference type="KEGG" id="vas:GT360_10140"/>
<feature type="chain" id="PRO_5031199474" description="Outer membrane protein beta-barrel domain-containing protein" evidence="2">
    <location>
        <begin position="23"/>
        <end position="250"/>
    </location>
</feature>
<dbReference type="InterPro" id="IPR053713">
    <property type="entry name" value="Bact_OM_Channel_sf"/>
</dbReference>
<organism evidence="3 4">
    <name type="scientific">Vibrio astriarenae</name>
    <dbReference type="NCBI Taxonomy" id="1481923"/>
    <lineage>
        <taxon>Bacteria</taxon>
        <taxon>Pseudomonadati</taxon>
        <taxon>Pseudomonadota</taxon>
        <taxon>Gammaproteobacteria</taxon>
        <taxon>Vibrionales</taxon>
        <taxon>Vibrionaceae</taxon>
        <taxon>Vibrio</taxon>
    </lineage>
</organism>
<name>A0A7Z2T3Z0_9VIBR</name>
<keyword evidence="4" id="KW-1185">Reference proteome</keyword>
<evidence type="ECO:0000313" key="3">
    <source>
        <dbReference type="EMBL" id="QIA63855.1"/>
    </source>
</evidence>
<dbReference type="RefSeq" id="WP_164648750.1">
    <property type="nucleotide sequence ID" value="NZ_CP047475.1"/>
</dbReference>
<dbReference type="AlphaFoldDB" id="A0A7Z2T3Z0"/>
<reference evidence="3 4" key="1">
    <citation type="submission" date="2020-01" db="EMBL/GenBank/DDBJ databases">
        <title>Whole genome and functional gene identification of agarase of Vibrio HN897.</title>
        <authorList>
            <person name="Liu Y."/>
            <person name="Zhao Z."/>
        </authorList>
    </citation>
    <scope>NUCLEOTIDE SEQUENCE [LARGE SCALE GENOMIC DNA]</scope>
    <source>
        <strain evidence="3 4">HN897</strain>
    </source>
</reference>
<evidence type="ECO:0000256" key="2">
    <source>
        <dbReference type="SAM" id="SignalP"/>
    </source>
</evidence>
<dbReference type="Proteomes" id="UP000464262">
    <property type="component" value="Chromosome 1"/>
</dbReference>
<proteinExistence type="predicted"/>
<evidence type="ECO:0000256" key="1">
    <source>
        <dbReference type="ARBA" id="ARBA00022729"/>
    </source>
</evidence>
<gene>
    <name evidence="3" type="ORF">GT360_10140</name>
</gene>
<protein>
    <recommendedName>
        <fullName evidence="5">Outer membrane protein beta-barrel domain-containing protein</fullName>
    </recommendedName>
</protein>
<dbReference type="Gene3D" id="2.40.160.40">
    <property type="entry name" value="monomeric porin ompg"/>
    <property type="match status" value="1"/>
</dbReference>
<evidence type="ECO:0008006" key="5">
    <source>
        <dbReference type="Google" id="ProtNLM"/>
    </source>
</evidence>